<dbReference type="GO" id="GO:0009401">
    <property type="term" value="P:phosphoenolpyruvate-dependent sugar phosphotransferase system"/>
    <property type="evidence" value="ECO:0007669"/>
    <property type="project" value="UniProtKB-KW"/>
</dbReference>
<feature type="domain" description="PTS EIIA type-1" evidence="7">
    <location>
        <begin position="30"/>
        <end position="139"/>
    </location>
</feature>
<accession>A0AAE3ATH2</accession>
<evidence type="ECO:0000256" key="6">
    <source>
        <dbReference type="ARBA" id="ARBA00022777"/>
    </source>
</evidence>
<evidence type="ECO:0000313" key="9">
    <source>
        <dbReference type="Proteomes" id="UP001198962"/>
    </source>
</evidence>
<dbReference type="Proteomes" id="UP001198962">
    <property type="component" value="Unassembled WGS sequence"/>
</dbReference>
<dbReference type="PANTHER" id="PTHR45008:SF1">
    <property type="entry name" value="PTS SYSTEM GLUCOSE-SPECIFIC EIIA COMPONENT"/>
    <property type="match status" value="1"/>
</dbReference>
<evidence type="ECO:0000256" key="4">
    <source>
        <dbReference type="ARBA" id="ARBA00022679"/>
    </source>
</evidence>
<keyword evidence="9" id="KW-1185">Reference proteome</keyword>
<evidence type="ECO:0000256" key="5">
    <source>
        <dbReference type="ARBA" id="ARBA00022683"/>
    </source>
</evidence>
<dbReference type="NCBIfam" id="TIGR00830">
    <property type="entry name" value="PTBA"/>
    <property type="match status" value="1"/>
</dbReference>
<evidence type="ECO:0000256" key="1">
    <source>
        <dbReference type="ARBA" id="ARBA00004496"/>
    </source>
</evidence>
<dbReference type="GO" id="GO:0005737">
    <property type="term" value="C:cytoplasm"/>
    <property type="evidence" value="ECO:0007669"/>
    <property type="project" value="UniProtKB-SubCell"/>
</dbReference>
<gene>
    <name evidence="8" type="ORF">LKD32_11355</name>
</gene>
<dbReference type="PROSITE" id="PS51093">
    <property type="entry name" value="PTS_EIIA_TYPE_1"/>
    <property type="match status" value="1"/>
</dbReference>
<evidence type="ECO:0000256" key="3">
    <source>
        <dbReference type="ARBA" id="ARBA00022597"/>
    </source>
</evidence>
<evidence type="ECO:0000313" key="8">
    <source>
        <dbReference type="EMBL" id="MCC2165458.1"/>
    </source>
</evidence>
<dbReference type="InterPro" id="IPR001127">
    <property type="entry name" value="PTS_EIIA_1_perm"/>
</dbReference>
<dbReference type="PROSITE" id="PS00371">
    <property type="entry name" value="PTS_EIIA_TYPE_1_HIS"/>
    <property type="match status" value="1"/>
</dbReference>
<dbReference type="PANTHER" id="PTHR45008">
    <property type="entry name" value="PTS SYSTEM GLUCOSE-SPECIFIC EIIA COMPONENT"/>
    <property type="match status" value="1"/>
</dbReference>
<dbReference type="SUPFAM" id="SSF51261">
    <property type="entry name" value="Duplicated hybrid motif"/>
    <property type="match status" value="1"/>
</dbReference>
<dbReference type="InterPro" id="IPR050890">
    <property type="entry name" value="PTS_EIIA_component"/>
</dbReference>
<sequence length="163" mass="17624">MFDFLKRKKQPQELKAMVSGEVIPVTKVKDDVFSSCMLGNGIAIHPTDKQKVTVVAPADGKITITMEGTNHAVGLRIAEGFDVLIHIGIDTISLNGKGFTSYIKTGQKVKAGEKLIEFDKSLIESRELCSDVILIALDNPELPDVTFESGMQATAGETVIATF</sequence>
<organism evidence="8 9">
    <name type="scientific">Brotaphodocola catenula</name>
    <dbReference type="NCBI Taxonomy" id="2885361"/>
    <lineage>
        <taxon>Bacteria</taxon>
        <taxon>Bacillati</taxon>
        <taxon>Bacillota</taxon>
        <taxon>Clostridia</taxon>
        <taxon>Lachnospirales</taxon>
        <taxon>Lachnospiraceae</taxon>
        <taxon>Brotaphodocola</taxon>
    </lineage>
</organism>
<keyword evidence="3 8" id="KW-0762">Sugar transport</keyword>
<keyword evidence="2" id="KW-0813">Transport</keyword>
<evidence type="ECO:0000256" key="2">
    <source>
        <dbReference type="ARBA" id="ARBA00022448"/>
    </source>
</evidence>
<dbReference type="RefSeq" id="WP_177976940.1">
    <property type="nucleotide sequence ID" value="NZ_JAJEPU010000037.1"/>
</dbReference>
<dbReference type="Pfam" id="PF00358">
    <property type="entry name" value="PTS_EIIA_1"/>
    <property type="match status" value="1"/>
</dbReference>
<reference evidence="8" key="1">
    <citation type="submission" date="2021-10" db="EMBL/GenBank/DDBJ databases">
        <title>Anaerobic single-cell dispensing facilitates the cultivation of human gut bacteria.</title>
        <authorList>
            <person name="Afrizal A."/>
        </authorList>
    </citation>
    <scope>NUCLEOTIDE SEQUENCE</scope>
    <source>
        <strain evidence="8">CLA-AA-H274</strain>
    </source>
</reference>
<comment type="caution">
    <text evidence="8">The sequence shown here is derived from an EMBL/GenBank/DDBJ whole genome shotgun (WGS) entry which is preliminary data.</text>
</comment>
<protein>
    <submittedName>
        <fullName evidence="8">PTS glucose transporter subunit IIA</fullName>
    </submittedName>
</protein>
<proteinExistence type="predicted"/>
<dbReference type="EMBL" id="JAJEPU010000037">
    <property type="protein sequence ID" value="MCC2165458.1"/>
    <property type="molecule type" value="Genomic_DNA"/>
</dbReference>
<dbReference type="Gene3D" id="2.70.70.10">
    <property type="entry name" value="Glucose Permease (Domain IIA)"/>
    <property type="match status" value="1"/>
</dbReference>
<dbReference type="GO" id="GO:0016301">
    <property type="term" value="F:kinase activity"/>
    <property type="evidence" value="ECO:0007669"/>
    <property type="project" value="UniProtKB-KW"/>
</dbReference>
<evidence type="ECO:0000259" key="7">
    <source>
        <dbReference type="PROSITE" id="PS51093"/>
    </source>
</evidence>
<name>A0AAE3ATH2_9FIRM</name>
<comment type="subcellular location">
    <subcellularLocation>
        <location evidence="1">Cytoplasm</location>
    </subcellularLocation>
</comment>
<keyword evidence="4" id="KW-0808">Transferase</keyword>
<dbReference type="InterPro" id="IPR011055">
    <property type="entry name" value="Dup_hybrid_motif"/>
</dbReference>
<dbReference type="AlphaFoldDB" id="A0AAE3ATH2"/>
<keyword evidence="6" id="KW-0418">Kinase</keyword>
<keyword evidence="5" id="KW-0598">Phosphotransferase system</keyword>